<gene>
    <name evidence="2" type="ORF">SSX86_017167</name>
</gene>
<protein>
    <submittedName>
        <fullName evidence="2">Uncharacterized protein</fullName>
    </submittedName>
</protein>
<feature type="region of interest" description="Disordered" evidence="1">
    <location>
        <begin position="361"/>
        <end position="388"/>
    </location>
</feature>
<accession>A0AAP0GWR8</accession>
<dbReference type="PANTHER" id="PTHR31008:SF5">
    <property type="entry name" value="EXPRESSED PROTEIN"/>
    <property type="match status" value="1"/>
</dbReference>
<dbReference type="EMBL" id="JBCNJP010000018">
    <property type="protein sequence ID" value="KAK9063297.1"/>
    <property type="molecule type" value="Genomic_DNA"/>
</dbReference>
<organism evidence="2 3">
    <name type="scientific">Deinandra increscens subsp. villosa</name>
    <dbReference type="NCBI Taxonomy" id="3103831"/>
    <lineage>
        <taxon>Eukaryota</taxon>
        <taxon>Viridiplantae</taxon>
        <taxon>Streptophyta</taxon>
        <taxon>Embryophyta</taxon>
        <taxon>Tracheophyta</taxon>
        <taxon>Spermatophyta</taxon>
        <taxon>Magnoliopsida</taxon>
        <taxon>eudicotyledons</taxon>
        <taxon>Gunneridae</taxon>
        <taxon>Pentapetalae</taxon>
        <taxon>asterids</taxon>
        <taxon>campanulids</taxon>
        <taxon>Asterales</taxon>
        <taxon>Asteraceae</taxon>
        <taxon>Asteroideae</taxon>
        <taxon>Heliantheae alliance</taxon>
        <taxon>Madieae</taxon>
        <taxon>Madiinae</taxon>
        <taxon>Deinandra</taxon>
    </lineage>
</organism>
<feature type="compositionally biased region" description="Basic and acidic residues" evidence="1">
    <location>
        <begin position="409"/>
        <end position="426"/>
    </location>
</feature>
<reference evidence="2 3" key="1">
    <citation type="submission" date="2024-04" db="EMBL/GenBank/DDBJ databases">
        <title>The reference genome of an endangered Asteraceae, Deinandra increscens subsp. villosa, native to the Central Coast of California.</title>
        <authorList>
            <person name="Guilliams M."/>
            <person name="Hasenstab-Lehman K."/>
            <person name="Meyer R."/>
            <person name="Mcevoy S."/>
        </authorList>
    </citation>
    <scope>NUCLEOTIDE SEQUENCE [LARGE SCALE GENOMIC DNA]</scope>
    <source>
        <tissue evidence="2">Leaf</tissue>
    </source>
</reference>
<evidence type="ECO:0000313" key="2">
    <source>
        <dbReference type="EMBL" id="KAK9063297.1"/>
    </source>
</evidence>
<feature type="region of interest" description="Disordered" evidence="1">
    <location>
        <begin position="405"/>
        <end position="429"/>
    </location>
</feature>
<feature type="compositionally biased region" description="Polar residues" evidence="1">
    <location>
        <begin position="365"/>
        <end position="379"/>
    </location>
</feature>
<evidence type="ECO:0000256" key="1">
    <source>
        <dbReference type="SAM" id="MobiDB-lite"/>
    </source>
</evidence>
<feature type="region of interest" description="Disordered" evidence="1">
    <location>
        <begin position="781"/>
        <end position="811"/>
    </location>
</feature>
<evidence type="ECO:0000313" key="3">
    <source>
        <dbReference type="Proteomes" id="UP001408789"/>
    </source>
</evidence>
<feature type="region of interest" description="Disordered" evidence="1">
    <location>
        <begin position="290"/>
        <end position="316"/>
    </location>
</feature>
<comment type="caution">
    <text evidence="2">The sequence shown here is derived from an EMBL/GenBank/DDBJ whole genome shotgun (WGS) entry which is preliminary data.</text>
</comment>
<feature type="compositionally biased region" description="Basic and acidic residues" evidence="1">
    <location>
        <begin position="457"/>
        <end position="502"/>
    </location>
</feature>
<dbReference type="AlphaFoldDB" id="A0AAP0GWR8"/>
<keyword evidence="3" id="KW-1185">Reference proteome</keyword>
<name>A0AAP0GWR8_9ASTR</name>
<dbReference type="Proteomes" id="UP001408789">
    <property type="component" value="Unassembled WGS sequence"/>
</dbReference>
<feature type="compositionally biased region" description="Polar residues" evidence="1">
    <location>
        <begin position="213"/>
        <end position="231"/>
    </location>
</feature>
<feature type="region of interest" description="Disordered" evidence="1">
    <location>
        <begin position="447"/>
        <end position="614"/>
    </location>
</feature>
<feature type="compositionally biased region" description="Low complexity" evidence="1">
    <location>
        <begin position="528"/>
        <end position="552"/>
    </location>
</feature>
<feature type="region of interest" description="Disordered" evidence="1">
    <location>
        <begin position="211"/>
        <end position="275"/>
    </location>
</feature>
<dbReference type="PANTHER" id="PTHR31008">
    <property type="entry name" value="COP1-INTERACTING PROTEIN-RELATED"/>
    <property type="match status" value="1"/>
</dbReference>
<proteinExistence type="predicted"/>
<feature type="region of interest" description="Disordered" evidence="1">
    <location>
        <begin position="688"/>
        <end position="713"/>
    </location>
</feature>
<feature type="compositionally biased region" description="Basic and acidic residues" evidence="1">
    <location>
        <begin position="580"/>
        <end position="591"/>
    </location>
</feature>
<sequence>MEMEGGIDPAAPLDYIELQIFPIQNRYEVYVCSSNRPEKAASGPLKQLLLHSPRVKDLSSKGSNTNFKILPPDSVNDAEWFTTTTLTRFLHILGSPDIISIGHEITQLEETKKFQLSLSLKAVVDIRSSVDSKNELLRAVDLRLTELKDEVIAAFGQVTSSRCSTKDISDLESFAHHFGAKDIRDLLQKFVEMNLFPTVEDTKGSIRYGVSPTAAQTERQTSTDNEISSLTSEDDQPSVDRCRAAKRSATPRRSASPMRRIQIGRSGSHRAPSLTIKSLNHFPVREKTSFQRYSARNSSDEDDNGPDKSAKKNVLRMSVKDKISLFESKQRDQQVDIPKSKKLLNTTVGPNKAVLRRWSSGMGENHTQNPENSPLSSDNIAPDPEPKLELESDGFIFENRVSSMTAENIKPHSPEREESCEKHPDSIEWSEQNEAKLNELFMKMMENKNKPVRHQNLNKDIKEERGGSNDQCKQKRNEKIRVEASGKKAEKKTEIAQKEKIQKNSTPLMNSRKEPLKPSVLKKPSSLPATRKSWSSSPSPRTPTAGTTPASRKPAGSKGEKSQPRTMALKTTPKPTQADGTREDGTRDLKNVKKTQSTIRKSIKPTETKVQTQIQTPEVKPSFYNKVTKKSSVVPLETKAFLRKGSGIGPGAGPVVIKAKVVDQPEEASRTSATLNDDTEFIMANDHTSEDEEKCEPQVVMVSPGPSLRLSPTKKCEETMSSDLELPAEVINENKEVEDDSDNNHEEEIIPCLLQTESPVIKVVVPAVSSSSQAGVRRSLSHLLQEESNEEAADVSEWGNAEHPPSLVYQRDSPKGFKRLLKFARKTKAGSALSEADDHHAEKSKGSRSIFSLSAFRVSKTNESKLASLT</sequence>